<organism evidence="2 3">
    <name type="scientific">Panicum miliaceum</name>
    <name type="common">Proso millet</name>
    <name type="synonym">Broomcorn millet</name>
    <dbReference type="NCBI Taxonomy" id="4540"/>
    <lineage>
        <taxon>Eukaryota</taxon>
        <taxon>Viridiplantae</taxon>
        <taxon>Streptophyta</taxon>
        <taxon>Embryophyta</taxon>
        <taxon>Tracheophyta</taxon>
        <taxon>Spermatophyta</taxon>
        <taxon>Magnoliopsida</taxon>
        <taxon>Liliopsida</taxon>
        <taxon>Poales</taxon>
        <taxon>Poaceae</taxon>
        <taxon>PACMAD clade</taxon>
        <taxon>Panicoideae</taxon>
        <taxon>Panicodae</taxon>
        <taxon>Paniceae</taxon>
        <taxon>Panicinae</taxon>
        <taxon>Panicum</taxon>
        <taxon>Panicum sect. Panicum</taxon>
    </lineage>
</organism>
<evidence type="ECO:0000256" key="1">
    <source>
        <dbReference type="SAM" id="MobiDB-lite"/>
    </source>
</evidence>
<proteinExistence type="predicted"/>
<sequence>MPAGLEPPPGQPPSAPSSAPASAARAHSQTARRRGACDMVASAWGMAVCGTSSGGRRSRPCAWILAPCGPRATSCGTAAAAASSPQLRPTLSSDTTADTSLPPPMPPVAACRGSMPPRGRRQLRGEGVQAPLHILHASAWPAAAEGRRRTGSAPHPSGSKRPCFSPSLSSSAVHGKWRSSPKLQFVPPFPLVRIPLLVWLLLQSLFSPLFSGTGTPIRLAHRGFICRAAEY</sequence>
<feature type="compositionally biased region" description="Low complexity" evidence="1">
    <location>
        <begin position="16"/>
        <end position="29"/>
    </location>
</feature>
<feature type="compositionally biased region" description="Low complexity" evidence="1">
    <location>
        <begin position="80"/>
        <end position="100"/>
    </location>
</feature>
<dbReference type="EMBL" id="PQIB02000002">
    <property type="protein sequence ID" value="RLN33605.1"/>
    <property type="molecule type" value="Genomic_DNA"/>
</dbReference>
<feature type="compositionally biased region" description="Pro residues" evidence="1">
    <location>
        <begin position="1"/>
        <end position="15"/>
    </location>
</feature>
<protein>
    <submittedName>
        <fullName evidence="2">Uncharacterized protein</fullName>
    </submittedName>
</protein>
<reference evidence="3" key="1">
    <citation type="journal article" date="2019" name="Nat. Commun.">
        <title>The genome of broomcorn millet.</title>
        <authorList>
            <person name="Zou C."/>
            <person name="Miki D."/>
            <person name="Li D."/>
            <person name="Tang Q."/>
            <person name="Xiao L."/>
            <person name="Rajput S."/>
            <person name="Deng P."/>
            <person name="Jia W."/>
            <person name="Huang R."/>
            <person name="Zhang M."/>
            <person name="Sun Y."/>
            <person name="Hu J."/>
            <person name="Fu X."/>
            <person name="Schnable P.S."/>
            <person name="Li F."/>
            <person name="Zhang H."/>
            <person name="Feng B."/>
            <person name="Zhu X."/>
            <person name="Liu R."/>
            <person name="Schnable J.C."/>
            <person name="Zhu J.-K."/>
            <person name="Zhang H."/>
        </authorList>
    </citation>
    <scope>NUCLEOTIDE SEQUENCE [LARGE SCALE GENOMIC DNA]</scope>
</reference>
<evidence type="ECO:0000313" key="2">
    <source>
        <dbReference type="EMBL" id="RLN33605.1"/>
    </source>
</evidence>
<feature type="region of interest" description="Disordered" evidence="1">
    <location>
        <begin position="80"/>
        <end position="122"/>
    </location>
</feature>
<dbReference type="Proteomes" id="UP000275267">
    <property type="component" value="Unassembled WGS sequence"/>
</dbReference>
<accession>A0A3L6T5P4</accession>
<feature type="region of interest" description="Disordered" evidence="1">
    <location>
        <begin position="143"/>
        <end position="167"/>
    </location>
</feature>
<feature type="region of interest" description="Disordered" evidence="1">
    <location>
        <begin position="1"/>
        <end position="30"/>
    </location>
</feature>
<dbReference type="AlphaFoldDB" id="A0A3L6T5P4"/>
<gene>
    <name evidence="2" type="ORF">C2845_PM03G29020</name>
</gene>
<name>A0A3L6T5P4_PANMI</name>
<keyword evidence="3" id="KW-1185">Reference proteome</keyword>
<comment type="caution">
    <text evidence="2">The sequence shown here is derived from an EMBL/GenBank/DDBJ whole genome shotgun (WGS) entry which is preliminary data.</text>
</comment>
<evidence type="ECO:0000313" key="3">
    <source>
        <dbReference type="Proteomes" id="UP000275267"/>
    </source>
</evidence>